<reference evidence="2 3" key="1">
    <citation type="submission" date="2019-07" db="EMBL/GenBank/DDBJ databases">
        <title>Whole genome shotgun sequence of Halomonas cupida NBRC 102219.</title>
        <authorList>
            <person name="Hosoyama A."/>
            <person name="Uohara A."/>
            <person name="Ohji S."/>
            <person name="Ichikawa N."/>
        </authorList>
    </citation>
    <scope>NUCLEOTIDE SEQUENCE [LARGE SCALE GENOMIC DNA]</scope>
    <source>
        <strain evidence="2 3">NBRC 102219</strain>
    </source>
</reference>
<dbReference type="InterPro" id="IPR029024">
    <property type="entry name" value="TerB-like"/>
</dbReference>
<protein>
    <recommendedName>
        <fullName evidence="1">Co-chaperone DjlA N-terminal domain-containing protein</fullName>
    </recommendedName>
</protein>
<comment type="caution">
    <text evidence="2">The sequence shown here is derived from an EMBL/GenBank/DDBJ whole genome shotgun (WGS) entry which is preliminary data.</text>
</comment>
<proteinExistence type="predicted"/>
<accession>A0ABQ0WKK2</accession>
<evidence type="ECO:0000259" key="1">
    <source>
        <dbReference type="Pfam" id="PF05099"/>
    </source>
</evidence>
<dbReference type="CDD" id="cd07313">
    <property type="entry name" value="terB_like_2"/>
    <property type="match status" value="1"/>
</dbReference>
<evidence type="ECO:0000313" key="2">
    <source>
        <dbReference type="EMBL" id="GEN26221.1"/>
    </source>
</evidence>
<dbReference type="Gene3D" id="1.10.3680.10">
    <property type="entry name" value="TerB-like"/>
    <property type="match status" value="1"/>
</dbReference>
<name>A0ABQ0WKK2_9GAMM</name>
<dbReference type="InterPro" id="IPR007791">
    <property type="entry name" value="DjlA_N"/>
</dbReference>
<dbReference type="RefSeq" id="WP_146951024.1">
    <property type="nucleotide sequence ID" value="NZ_BJXU01000200.1"/>
</dbReference>
<dbReference type="Pfam" id="PF05099">
    <property type="entry name" value="TerB"/>
    <property type="match status" value="1"/>
</dbReference>
<feature type="domain" description="Co-chaperone DjlA N-terminal" evidence="1">
    <location>
        <begin position="25"/>
        <end position="141"/>
    </location>
</feature>
<dbReference type="SUPFAM" id="SSF158682">
    <property type="entry name" value="TerB-like"/>
    <property type="match status" value="1"/>
</dbReference>
<gene>
    <name evidence="2" type="ORF">HCU01_41700</name>
</gene>
<dbReference type="EMBL" id="BJXU01000200">
    <property type="protein sequence ID" value="GEN26221.1"/>
    <property type="molecule type" value="Genomic_DNA"/>
</dbReference>
<keyword evidence="3" id="KW-1185">Reference proteome</keyword>
<evidence type="ECO:0000313" key="3">
    <source>
        <dbReference type="Proteomes" id="UP000321726"/>
    </source>
</evidence>
<sequence length="155" mass="18189">MMASLQRWINEVAAPEHEAAEPDLRLATAVLLCEVVRSDYRIEEVELGLMREQLQQQFQLSGEQLDELMIMARQEAESAVDHHRFVRELRDHWGYDRRVDLIQQMWALAWSDGDKDALEEHRIRALADLLHVSHSDFVRTRMVEQNRAAIRNSDD</sequence>
<dbReference type="Proteomes" id="UP000321726">
    <property type="component" value="Unassembled WGS sequence"/>
</dbReference>
<organism evidence="2 3">
    <name type="scientific">Halomonas cupida</name>
    <dbReference type="NCBI Taxonomy" id="44933"/>
    <lineage>
        <taxon>Bacteria</taxon>
        <taxon>Pseudomonadati</taxon>
        <taxon>Pseudomonadota</taxon>
        <taxon>Gammaproteobacteria</taxon>
        <taxon>Oceanospirillales</taxon>
        <taxon>Halomonadaceae</taxon>
        <taxon>Halomonas</taxon>
    </lineage>
</organism>